<dbReference type="Proteomes" id="UP000541185">
    <property type="component" value="Unassembled WGS sequence"/>
</dbReference>
<name>A0A848GZ77_9BURK</name>
<dbReference type="EMBL" id="JABBFX010000001">
    <property type="protein sequence ID" value="NML42622.1"/>
    <property type="molecule type" value="Genomic_DNA"/>
</dbReference>
<keyword evidence="1" id="KW-0456">Lyase</keyword>
<dbReference type="PIRSF" id="PIRSF020680">
    <property type="entry name" value="PhnH"/>
    <property type="match status" value="1"/>
</dbReference>
<dbReference type="GO" id="GO:0016829">
    <property type="term" value="F:lyase activity"/>
    <property type="evidence" value="ECO:0007669"/>
    <property type="project" value="UniProtKB-KW"/>
</dbReference>
<proteinExistence type="predicted"/>
<organism evidence="1 2">
    <name type="scientific">Ramlibacter agri</name>
    <dbReference type="NCBI Taxonomy" id="2728837"/>
    <lineage>
        <taxon>Bacteria</taxon>
        <taxon>Pseudomonadati</taxon>
        <taxon>Pseudomonadota</taxon>
        <taxon>Betaproteobacteria</taxon>
        <taxon>Burkholderiales</taxon>
        <taxon>Comamonadaceae</taxon>
        <taxon>Ramlibacter</taxon>
    </lineage>
</organism>
<keyword evidence="2" id="KW-1185">Reference proteome</keyword>
<sequence length="198" mass="21071">MSAVPAAGFADPVHDAQLAFRTALEAMSRPGTLHSLGQPIEGLPLGAALAQLLLTLTDEDTPVWWQHGTPALRQWLRFHTGARSVDEPAEASFAVITAAADLPPLERFCPGTLQAPEHSCTLLLEVPSLAAGEPLQARGPGIRDSATLRIAGLAEGFWAEWQASHAAFPQGVDIFFTSGSQVLGLPRTARIGRLQEIQ</sequence>
<reference evidence="1 2" key="1">
    <citation type="submission" date="2020-04" db="EMBL/GenBank/DDBJ databases">
        <title>Ramlibacter sp. G-1-2-2 isolated from soil.</title>
        <authorList>
            <person name="Dahal R.H."/>
        </authorList>
    </citation>
    <scope>NUCLEOTIDE SEQUENCE [LARGE SCALE GENOMIC DNA]</scope>
    <source>
        <strain evidence="1 2">G-1-2-2</strain>
    </source>
</reference>
<evidence type="ECO:0000313" key="2">
    <source>
        <dbReference type="Proteomes" id="UP000541185"/>
    </source>
</evidence>
<dbReference type="GO" id="GO:0019634">
    <property type="term" value="P:organic phosphonate metabolic process"/>
    <property type="evidence" value="ECO:0007669"/>
    <property type="project" value="InterPro"/>
</dbReference>
<gene>
    <name evidence="1" type="primary">phnH</name>
    <name evidence="1" type="ORF">HHL11_02595</name>
</gene>
<evidence type="ECO:0000313" key="1">
    <source>
        <dbReference type="EMBL" id="NML42622.1"/>
    </source>
</evidence>
<dbReference type="InterPro" id="IPR008772">
    <property type="entry name" value="Phosphonate_metab_PhnH"/>
</dbReference>
<dbReference type="Gene3D" id="3.40.50.11310">
    <property type="entry name" value="Bacterial phosphonate metabolism protein PhnH"/>
    <property type="match status" value="1"/>
</dbReference>
<dbReference type="Pfam" id="PF05845">
    <property type="entry name" value="PhnH"/>
    <property type="match status" value="1"/>
</dbReference>
<dbReference type="InterPro" id="IPR038058">
    <property type="entry name" value="PhnH-like_sp"/>
</dbReference>
<dbReference type="RefSeq" id="WP_169416844.1">
    <property type="nucleotide sequence ID" value="NZ_JABBFX010000001.1"/>
</dbReference>
<accession>A0A848GZ77</accession>
<dbReference type="SUPFAM" id="SSF159709">
    <property type="entry name" value="PhnH-like"/>
    <property type="match status" value="1"/>
</dbReference>
<protein>
    <submittedName>
        <fullName evidence="1">Phosphonate C-P lyase system protein PhnH</fullName>
    </submittedName>
</protein>
<dbReference type="AlphaFoldDB" id="A0A848GZ77"/>
<comment type="caution">
    <text evidence="1">The sequence shown here is derived from an EMBL/GenBank/DDBJ whole genome shotgun (WGS) entry which is preliminary data.</text>
</comment>
<dbReference type="NCBIfam" id="TIGR03292">
    <property type="entry name" value="PhnH_redo"/>
    <property type="match status" value="1"/>
</dbReference>